<sequence length="130" mass="14932">MSNYGRRRVRETRLYNAPLMRMYNQLPEFHQLQKQVKPHQPNQEKQDQSESFVNNNNRCNDVVMTNLDRFMKHVIPIVTAQHFPKIKIGDILLVSPSATVPGDYAHGTVAGHNREHHPARGTHSAIVTGR</sequence>
<organism evidence="1 2">
    <name type="scientific">Arctium lappa</name>
    <name type="common">Greater burdock</name>
    <name type="synonym">Lappa major</name>
    <dbReference type="NCBI Taxonomy" id="4217"/>
    <lineage>
        <taxon>Eukaryota</taxon>
        <taxon>Viridiplantae</taxon>
        <taxon>Streptophyta</taxon>
        <taxon>Embryophyta</taxon>
        <taxon>Tracheophyta</taxon>
        <taxon>Spermatophyta</taxon>
        <taxon>Magnoliopsida</taxon>
        <taxon>eudicotyledons</taxon>
        <taxon>Gunneridae</taxon>
        <taxon>Pentapetalae</taxon>
        <taxon>asterids</taxon>
        <taxon>campanulids</taxon>
        <taxon>Asterales</taxon>
        <taxon>Asteraceae</taxon>
        <taxon>Carduoideae</taxon>
        <taxon>Cardueae</taxon>
        <taxon>Arctiinae</taxon>
        <taxon>Arctium</taxon>
    </lineage>
</organism>
<reference evidence="2" key="1">
    <citation type="journal article" date="2022" name="Mol. Ecol. Resour.">
        <title>The genomes of chicory, endive, great burdock and yacon provide insights into Asteraceae palaeo-polyploidization history and plant inulin production.</title>
        <authorList>
            <person name="Fan W."/>
            <person name="Wang S."/>
            <person name="Wang H."/>
            <person name="Wang A."/>
            <person name="Jiang F."/>
            <person name="Liu H."/>
            <person name="Zhao H."/>
            <person name="Xu D."/>
            <person name="Zhang Y."/>
        </authorList>
    </citation>
    <scope>NUCLEOTIDE SEQUENCE [LARGE SCALE GENOMIC DNA]</scope>
    <source>
        <strain evidence="2">cv. Niubang</strain>
    </source>
</reference>
<keyword evidence="2" id="KW-1185">Reference proteome</keyword>
<protein>
    <submittedName>
        <fullName evidence="1">Uncharacterized protein</fullName>
    </submittedName>
</protein>
<accession>A0ACB9BDG9</accession>
<evidence type="ECO:0000313" key="1">
    <source>
        <dbReference type="EMBL" id="KAI3719979.1"/>
    </source>
</evidence>
<comment type="caution">
    <text evidence="1">The sequence shown here is derived from an EMBL/GenBank/DDBJ whole genome shotgun (WGS) entry which is preliminary data.</text>
</comment>
<evidence type="ECO:0000313" key="2">
    <source>
        <dbReference type="Proteomes" id="UP001055879"/>
    </source>
</evidence>
<proteinExistence type="predicted"/>
<name>A0ACB9BDG9_ARCLA</name>
<reference evidence="1 2" key="2">
    <citation type="journal article" date="2022" name="Mol. Ecol. Resour.">
        <title>The genomes of chicory, endive, great burdock and yacon provide insights into Asteraceae paleo-polyploidization history and plant inulin production.</title>
        <authorList>
            <person name="Fan W."/>
            <person name="Wang S."/>
            <person name="Wang H."/>
            <person name="Wang A."/>
            <person name="Jiang F."/>
            <person name="Liu H."/>
            <person name="Zhao H."/>
            <person name="Xu D."/>
            <person name="Zhang Y."/>
        </authorList>
    </citation>
    <scope>NUCLEOTIDE SEQUENCE [LARGE SCALE GENOMIC DNA]</scope>
    <source>
        <strain evidence="2">cv. Niubang</strain>
    </source>
</reference>
<gene>
    <name evidence="1" type="ORF">L6452_20886</name>
</gene>
<dbReference type="Proteomes" id="UP001055879">
    <property type="component" value="Linkage Group LG06"/>
</dbReference>
<dbReference type="EMBL" id="CM042052">
    <property type="protein sequence ID" value="KAI3719979.1"/>
    <property type="molecule type" value="Genomic_DNA"/>
</dbReference>